<feature type="compositionally biased region" description="Low complexity" evidence="1">
    <location>
        <begin position="70"/>
        <end position="80"/>
    </location>
</feature>
<sequence length="150" mass="14548">MRIRSAALGALLAAAGILLAPPAGAEPADPAPAPDTGGTSAAQAAPAPTAGDGPATSQGVPHLPSLDNLPPGASAAPPSSEGRGVSYLRDLWHAVQTQEISGAGALLLLTQRPMNPDSAPPGVPSRPLPPPSATLPEPAAAPAPESEPAP</sequence>
<feature type="compositionally biased region" description="Pro residues" evidence="1">
    <location>
        <begin position="118"/>
        <end position="150"/>
    </location>
</feature>
<dbReference type="AlphaFoldDB" id="A0A7I7XWD7"/>
<feature type="compositionally biased region" description="Low complexity" evidence="1">
    <location>
        <begin position="21"/>
        <end position="56"/>
    </location>
</feature>
<name>A0A7I7XWD7_9MYCO</name>
<evidence type="ECO:0000256" key="2">
    <source>
        <dbReference type="SAM" id="SignalP"/>
    </source>
</evidence>
<accession>A0A7I7XWD7</accession>
<protein>
    <submittedName>
        <fullName evidence="3">Uncharacterized protein</fullName>
    </submittedName>
</protein>
<gene>
    <name evidence="3" type="ORF">MCNF_21620</name>
</gene>
<keyword evidence="2" id="KW-0732">Signal</keyword>
<reference evidence="3" key="1">
    <citation type="journal article" date="2019" name="Emerg. Microbes Infect.">
        <title>Comprehensive subspecies identification of 175 nontuberculous mycobacteria species based on 7547 genomic profiles.</title>
        <authorList>
            <person name="Matsumoto Y."/>
            <person name="Kinjo T."/>
            <person name="Motooka D."/>
            <person name="Nabeya D."/>
            <person name="Jung N."/>
            <person name="Uechi K."/>
            <person name="Horii T."/>
            <person name="Iida T."/>
            <person name="Fujita J."/>
            <person name="Nakamura S."/>
        </authorList>
    </citation>
    <scope>NUCLEOTIDE SEQUENCE [LARGE SCALE GENOMIC DNA]</scope>
    <source>
        <strain evidence="3">JCM 13671</strain>
    </source>
</reference>
<evidence type="ECO:0000313" key="3">
    <source>
        <dbReference type="EMBL" id="BBZ33557.1"/>
    </source>
</evidence>
<dbReference type="Proteomes" id="UP000466931">
    <property type="component" value="Chromosome"/>
</dbReference>
<proteinExistence type="predicted"/>
<keyword evidence="4" id="KW-1185">Reference proteome</keyword>
<evidence type="ECO:0000256" key="1">
    <source>
        <dbReference type="SAM" id="MobiDB-lite"/>
    </source>
</evidence>
<organism evidence="3 4">
    <name type="scientific">Mycolicibacterium confluentis</name>
    <dbReference type="NCBI Taxonomy" id="28047"/>
    <lineage>
        <taxon>Bacteria</taxon>
        <taxon>Bacillati</taxon>
        <taxon>Actinomycetota</taxon>
        <taxon>Actinomycetes</taxon>
        <taxon>Mycobacteriales</taxon>
        <taxon>Mycobacteriaceae</taxon>
        <taxon>Mycolicibacterium</taxon>
    </lineage>
</organism>
<reference evidence="3" key="2">
    <citation type="submission" date="2020-02" db="EMBL/GenBank/DDBJ databases">
        <authorList>
            <person name="Matsumoto Y."/>
            <person name="Motooka D."/>
            <person name="Nakamura S."/>
        </authorList>
    </citation>
    <scope>NUCLEOTIDE SEQUENCE</scope>
    <source>
        <strain evidence="3">JCM 13671</strain>
    </source>
</reference>
<feature type="region of interest" description="Disordered" evidence="1">
    <location>
        <begin position="111"/>
        <end position="150"/>
    </location>
</feature>
<dbReference type="EMBL" id="AP022612">
    <property type="protein sequence ID" value="BBZ33557.1"/>
    <property type="molecule type" value="Genomic_DNA"/>
</dbReference>
<feature type="signal peptide" evidence="2">
    <location>
        <begin position="1"/>
        <end position="25"/>
    </location>
</feature>
<feature type="chain" id="PRO_5043725276" evidence="2">
    <location>
        <begin position="26"/>
        <end position="150"/>
    </location>
</feature>
<feature type="region of interest" description="Disordered" evidence="1">
    <location>
        <begin position="21"/>
        <end position="84"/>
    </location>
</feature>
<evidence type="ECO:0000313" key="4">
    <source>
        <dbReference type="Proteomes" id="UP000466931"/>
    </source>
</evidence>
<dbReference type="RefSeq" id="WP_085150933.1">
    <property type="nucleotide sequence ID" value="NZ_AP022612.1"/>
</dbReference>
<dbReference type="OrthoDB" id="4752297at2"/>